<keyword evidence="1" id="KW-0677">Repeat</keyword>
<keyword evidence="4" id="KW-1185">Reference proteome</keyword>
<dbReference type="InterPro" id="IPR002110">
    <property type="entry name" value="Ankyrin_rpt"/>
</dbReference>
<accession>A0A915JTH2</accession>
<dbReference type="AlphaFoldDB" id="A0A915JTH2"/>
<dbReference type="PROSITE" id="PS50088">
    <property type="entry name" value="ANK_REPEAT"/>
    <property type="match status" value="4"/>
</dbReference>
<evidence type="ECO:0000313" key="4">
    <source>
        <dbReference type="Proteomes" id="UP000887565"/>
    </source>
</evidence>
<dbReference type="Pfam" id="PF12796">
    <property type="entry name" value="Ank_2"/>
    <property type="match status" value="3"/>
</dbReference>
<evidence type="ECO:0000256" key="3">
    <source>
        <dbReference type="PROSITE-ProRule" id="PRU00023"/>
    </source>
</evidence>
<dbReference type="WBParaSite" id="nRc.2.0.1.t29561-RA">
    <property type="protein sequence ID" value="nRc.2.0.1.t29561-RA"/>
    <property type="gene ID" value="nRc.2.0.1.g29561"/>
</dbReference>
<dbReference type="InterPro" id="IPR036770">
    <property type="entry name" value="Ankyrin_rpt-contain_sf"/>
</dbReference>
<dbReference type="PANTHER" id="PTHR24198:SF165">
    <property type="entry name" value="ANKYRIN REPEAT-CONTAINING PROTEIN-RELATED"/>
    <property type="match status" value="1"/>
</dbReference>
<evidence type="ECO:0000256" key="2">
    <source>
        <dbReference type="ARBA" id="ARBA00023043"/>
    </source>
</evidence>
<sequence length="304" mass="33708">MTPLHRAAMFDQWDVVQYLVEKRPETMDQLDNENKNPLLAAAVRGATESFKILLNAGSNLCQRDITGRNVLHHLVTYANFDADTPAILKKITGSCGIELLNQKDIFGCTPLHTATKQGSIKFTEVFVGMGAALNSKDLEYQSPLHFAARNGRLKTVLHLLAISSGQSIINESDSNGKTAVMLACENGHPEVVKLLLQRGAMINRDFTGRSVVHLAAMNGHLDALTELLTFHSNLLDQKCCRGFTALHYAAATNQYKIVEFLLSRKAAYLRDNEGKTPMNIAIDRKATESAITMIKHERSFWIEV</sequence>
<dbReference type="SMART" id="SM00248">
    <property type="entry name" value="ANK"/>
    <property type="match status" value="8"/>
</dbReference>
<organism evidence="4 5">
    <name type="scientific">Romanomermis culicivorax</name>
    <name type="common">Nematode worm</name>
    <dbReference type="NCBI Taxonomy" id="13658"/>
    <lineage>
        <taxon>Eukaryota</taxon>
        <taxon>Metazoa</taxon>
        <taxon>Ecdysozoa</taxon>
        <taxon>Nematoda</taxon>
        <taxon>Enoplea</taxon>
        <taxon>Dorylaimia</taxon>
        <taxon>Mermithida</taxon>
        <taxon>Mermithoidea</taxon>
        <taxon>Mermithidae</taxon>
        <taxon>Romanomermis</taxon>
    </lineage>
</organism>
<dbReference type="Pfam" id="PF13857">
    <property type="entry name" value="Ank_5"/>
    <property type="match status" value="1"/>
</dbReference>
<keyword evidence="2 3" id="KW-0040">ANK repeat</keyword>
<dbReference type="SUPFAM" id="SSF48403">
    <property type="entry name" value="Ankyrin repeat"/>
    <property type="match status" value="1"/>
</dbReference>
<dbReference type="Proteomes" id="UP000887565">
    <property type="component" value="Unplaced"/>
</dbReference>
<protein>
    <submittedName>
        <fullName evidence="5">Ankyrin repeat protein</fullName>
    </submittedName>
</protein>
<feature type="repeat" description="ANK" evidence="3">
    <location>
        <begin position="33"/>
        <end position="65"/>
    </location>
</feature>
<feature type="repeat" description="ANK" evidence="3">
    <location>
        <begin position="175"/>
        <end position="203"/>
    </location>
</feature>
<evidence type="ECO:0000313" key="5">
    <source>
        <dbReference type="WBParaSite" id="nRc.2.0.1.t29561-RA"/>
    </source>
</evidence>
<evidence type="ECO:0000256" key="1">
    <source>
        <dbReference type="ARBA" id="ARBA00022737"/>
    </source>
</evidence>
<proteinExistence type="predicted"/>
<feature type="repeat" description="ANK" evidence="3">
    <location>
        <begin position="106"/>
        <end position="138"/>
    </location>
</feature>
<feature type="repeat" description="ANK" evidence="3">
    <location>
        <begin position="241"/>
        <end position="273"/>
    </location>
</feature>
<dbReference type="OMA" id="HERSFWI"/>
<dbReference type="PANTHER" id="PTHR24198">
    <property type="entry name" value="ANKYRIN REPEAT AND PROTEIN KINASE DOMAIN-CONTAINING PROTEIN"/>
    <property type="match status" value="1"/>
</dbReference>
<dbReference type="Gene3D" id="1.25.40.20">
    <property type="entry name" value="Ankyrin repeat-containing domain"/>
    <property type="match status" value="2"/>
</dbReference>
<dbReference type="PROSITE" id="PS50297">
    <property type="entry name" value="ANK_REP_REGION"/>
    <property type="match status" value="3"/>
</dbReference>
<reference evidence="5" key="1">
    <citation type="submission" date="2022-11" db="UniProtKB">
        <authorList>
            <consortium name="WormBaseParasite"/>
        </authorList>
    </citation>
    <scope>IDENTIFICATION</scope>
</reference>
<dbReference type="PRINTS" id="PR01415">
    <property type="entry name" value="ANKYRIN"/>
</dbReference>
<name>A0A915JTH2_ROMCU</name>